<organism evidence="1 2">
    <name type="scientific">Victivallis vadensis</name>
    <dbReference type="NCBI Taxonomy" id="172901"/>
    <lineage>
        <taxon>Bacteria</taxon>
        <taxon>Pseudomonadati</taxon>
        <taxon>Lentisphaerota</taxon>
        <taxon>Lentisphaeria</taxon>
        <taxon>Victivallales</taxon>
        <taxon>Victivallaceae</taxon>
        <taxon>Victivallis</taxon>
    </lineage>
</organism>
<gene>
    <name evidence="1" type="ORF">HF882_00095</name>
</gene>
<sequence>MMRTILFVNFLQETRQLRSIVKQIPYAPEDSEMYFIDISTADKEKLGVDALSYLNNHYEDDAPCVWLMQPSHIASIHMPVKYMRLQLLLAMLRQFQNRYHLLDKATTACDSIGQILQRNILPQEIQLIARNRDVFTVRWNFCKEEHIFLFRGSQNVTHNLCRMIQQVRHEKKRTLQQQKIWIQNCLSAVTSAIEQAEYDKLRE</sequence>
<reference evidence="1 2" key="1">
    <citation type="submission" date="2020-04" db="EMBL/GenBank/DDBJ databases">
        <authorList>
            <person name="Hitch T.C.A."/>
            <person name="Wylensek D."/>
            <person name="Clavel T."/>
        </authorList>
    </citation>
    <scope>NUCLEOTIDE SEQUENCE [LARGE SCALE GENOMIC DNA]</scope>
    <source>
        <strain evidence="1 2">COR2-253-APC-1A</strain>
    </source>
</reference>
<dbReference type="RefSeq" id="WP_168961099.1">
    <property type="nucleotide sequence ID" value="NZ_JABAEW010000001.1"/>
</dbReference>
<dbReference type="EMBL" id="JABAEW010000001">
    <property type="protein sequence ID" value="NMD84975.1"/>
    <property type="molecule type" value="Genomic_DNA"/>
</dbReference>
<protein>
    <submittedName>
        <fullName evidence="1">Uncharacterized protein</fullName>
    </submittedName>
</protein>
<dbReference type="AlphaFoldDB" id="A0A848ANX5"/>
<accession>A0A848ANX5</accession>
<evidence type="ECO:0000313" key="1">
    <source>
        <dbReference type="EMBL" id="NMD84975.1"/>
    </source>
</evidence>
<proteinExistence type="predicted"/>
<name>A0A848ANX5_9BACT</name>
<comment type="caution">
    <text evidence="1">The sequence shown here is derived from an EMBL/GenBank/DDBJ whole genome shotgun (WGS) entry which is preliminary data.</text>
</comment>
<evidence type="ECO:0000313" key="2">
    <source>
        <dbReference type="Proteomes" id="UP000576225"/>
    </source>
</evidence>
<dbReference type="Proteomes" id="UP000576225">
    <property type="component" value="Unassembled WGS sequence"/>
</dbReference>